<evidence type="ECO:0000313" key="2">
    <source>
        <dbReference type="EMBL" id="TDG39873.1"/>
    </source>
</evidence>
<protein>
    <submittedName>
        <fullName evidence="2">Uncharacterized protein</fullName>
    </submittedName>
</protein>
<organism evidence="2 3">
    <name type="scientific">Drosophila navojoa</name>
    <name type="common">Fruit fly</name>
    <dbReference type="NCBI Taxonomy" id="7232"/>
    <lineage>
        <taxon>Eukaryota</taxon>
        <taxon>Metazoa</taxon>
        <taxon>Ecdysozoa</taxon>
        <taxon>Arthropoda</taxon>
        <taxon>Hexapoda</taxon>
        <taxon>Insecta</taxon>
        <taxon>Pterygota</taxon>
        <taxon>Neoptera</taxon>
        <taxon>Endopterygota</taxon>
        <taxon>Diptera</taxon>
        <taxon>Brachycera</taxon>
        <taxon>Muscomorpha</taxon>
        <taxon>Ephydroidea</taxon>
        <taxon>Drosophilidae</taxon>
        <taxon>Drosophila</taxon>
    </lineage>
</organism>
<sequence>MGSAGPLALYVTAGHGTVRHGSAEPETVRQIRVSLGAQPLVGAWTRRRPQQLLACSGIPGLVSRSSAEQTPRLDTPQTQRAQQAPSKQQPAVAQHQDNTSCFIGQPLGLS</sequence>
<evidence type="ECO:0000256" key="1">
    <source>
        <dbReference type="SAM" id="MobiDB-lite"/>
    </source>
</evidence>
<comment type="caution">
    <text evidence="2">The sequence shown here is derived from an EMBL/GenBank/DDBJ whole genome shotgun (WGS) entry which is preliminary data.</text>
</comment>
<evidence type="ECO:0000313" key="3">
    <source>
        <dbReference type="Proteomes" id="UP000295192"/>
    </source>
</evidence>
<proteinExistence type="predicted"/>
<name>A0A484AU35_DRONA</name>
<gene>
    <name evidence="2" type="ORF">AWZ03_013705</name>
</gene>
<keyword evidence="3" id="KW-1185">Reference proteome</keyword>
<feature type="region of interest" description="Disordered" evidence="1">
    <location>
        <begin position="59"/>
        <end position="110"/>
    </location>
</feature>
<reference evidence="2 3" key="1">
    <citation type="journal article" date="2019" name="J. Hered.">
        <title>An Improved Genome Assembly for Drosophila navojoa, the Basal Species in the mojavensis Cluster.</title>
        <authorList>
            <person name="Vanderlinde T."/>
            <person name="Dupim E.G."/>
            <person name="Nazario-Yepiz N.O."/>
            <person name="Carvalho A.B."/>
        </authorList>
    </citation>
    <scope>NUCLEOTIDE SEQUENCE [LARGE SCALE GENOMIC DNA]</scope>
    <source>
        <strain evidence="2">Navoj_Jal97</strain>
        <tissue evidence="2">Whole organism</tissue>
    </source>
</reference>
<dbReference type="EMBL" id="LSRL02000776">
    <property type="protein sequence ID" value="TDG39873.1"/>
    <property type="molecule type" value="Genomic_DNA"/>
</dbReference>
<feature type="compositionally biased region" description="Polar residues" evidence="1">
    <location>
        <begin position="75"/>
        <end position="102"/>
    </location>
</feature>
<accession>A0A484AU35</accession>
<dbReference type="AlphaFoldDB" id="A0A484AU35"/>
<dbReference type="Proteomes" id="UP000295192">
    <property type="component" value="Unassembled WGS sequence"/>
</dbReference>